<feature type="compositionally biased region" description="Polar residues" evidence="7">
    <location>
        <begin position="70"/>
        <end position="87"/>
    </location>
</feature>
<dbReference type="InterPro" id="IPR038933">
    <property type="entry name" value="Ovate"/>
</dbReference>
<dbReference type="InterPro" id="IPR006458">
    <property type="entry name" value="Ovate_C"/>
</dbReference>
<comment type="function">
    <text evidence="6">Transcriptional repressor that regulates multiple aspects of plant growth and development.</text>
</comment>
<keyword evidence="5 6" id="KW-0539">Nucleus</keyword>
<dbReference type="PANTHER" id="PTHR33057:SF90">
    <property type="entry name" value="TRANSCRIPTION REPRESSOR OFP7"/>
    <property type="match status" value="1"/>
</dbReference>
<dbReference type="EMBL" id="JBGMDY010000001">
    <property type="protein sequence ID" value="KAL2346334.1"/>
    <property type="molecule type" value="Genomic_DNA"/>
</dbReference>
<evidence type="ECO:0000256" key="1">
    <source>
        <dbReference type="ARBA" id="ARBA00004123"/>
    </source>
</evidence>
<name>A0ABD1NE02_9FABA</name>
<keyword evidence="10" id="KW-1185">Reference proteome</keyword>
<keyword evidence="2 6" id="KW-0678">Repressor</keyword>
<protein>
    <recommendedName>
        <fullName evidence="6">Transcription repressor</fullName>
    </recommendedName>
    <alternativeName>
        <fullName evidence="6">Ovate family protein</fullName>
    </alternativeName>
</protein>
<evidence type="ECO:0000259" key="8">
    <source>
        <dbReference type="PROSITE" id="PS51754"/>
    </source>
</evidence>
<sequence>MMGKRLKLKFNIPSFQICRSKDVSSLPGNPVPIPAIYRLSPVNPNALPSPSPSKITSIAQGCKMCRLKDNSTSVKSRGRKSTSSVPSRRSDYLIDNIEEEESETLISCMTSLSDGDFTGNSSRRRLKKVERVRLQGRGVEATTARLKKTARESFAVVKKSKDPYQDFKKSMMEMISEMEMSEAQDLEQLLQCFLALNSRSYHAVIVRAFMEICQQMFVWNPTTTVKNIQTDLKTNV</sequence>
<accession>A0ABD1NE02</accession>
<feature type="region of interest" description="Disordered" evidence="7">
    <location>
        <begin position="69"/>
        <end position="89"/>
    </location>
</feature>
<evidence type="ECO:0000256" key="2">
    <source>
        <dbReference type="ARBA" id="ARBA00022491"/>
    </source>
</evidence>
<evidence type="ECO:0000313" key="10">
    <source>
        <dbReference type="Proteomes" id="UP001603857"/>
    </source>
</evidence>
<comment type="subcellular location">
    <subcellularLocation>
        <location evidence="1 6">Nucleus</location>
    </subcellularLocation>
</comment>
<dbReference type="GO" id="GO:0005634">
    <property type="term" value="C:nucleus"/>
    <property type="evidence" value="ECO:0007669"/>
    <property type="project" value="UniProtKB-SubCell"/>
</dbReference>
<dbReference type="Proteomes" id="UP001603857">
    <property type="component" value="Unassembled WGS sequence"/>
</dbReference>
<keyword evidence="4 6" id="KW-0804">Transcription</keyword>
<dbReference type="NCBIfam" id="TIGR01568">
    <property type="entry name" value="A_thal_3678"/>
    <property type="match status" value="1"/>
</dbReference>
<evidence type="ECO:0000256" key="6">
    <source>
        <dbReference type="RuleBase" id="RU367028"/>
    </source>
</evidence>
<evidence type="ECO:0000313" key="9">
    <source>
        <dbReference type="EMBL" id="KAL2346334.1"/>
    </source>
</evidence>
<keyword evidence="3 6" id="KW-0805">Transcription regulation</keyword>
<evidence type="ECO:0000256" key="4">
    <source>
        <dbReference type="ARBA" id="ARBA00023163"/>
    </source>
</evidence>
<feature type="domain" description="OVATE" evidence="8">
    <location>
        <begin position="156"/>
        <end position="215"/>
    </location>
</feature>
<dbReference type="PANTHER" id="PTHR33057">
    <property type="entry name" value="TRANSCRIPTION REPRESSOR OFP7-RELATED"/>
    <property type="match status" value="1"/>
</dbReference>
<dbReference type="GO" id="GO:0045892">
    <property type="term" value="P:negative regulation of DNA-templated transcription"/>
    <property type="evidence" value="ECO:0007669"/>
    <property type="project" value="UniProtKB-UniRule"/>
</dbReference>
<dbReference type="PROSITE" id="PS51754">
    <property type="entry name" value="OVATE"/>
    <property type="match status" value="1"/>
</dbReference>
<comment type="caution">
    <text evidence="9">The sequence shown here is derived from an EMBL/GenBank/DDBJ whole genome shotgun (WGS) entry which is preliminary data.</text>
</comment>
<dbReference type="AlphaFoldDB" id="A0ABD1NE02"/>
<gene>
    <name evidence="9" type="ORF">Fmac_000334</name>
</gene>
<evidence type="ECO:0000256" key="5">
    <source>
        <dbReference type="ARBA" id="ARBA00023242"/>
    </source>
</evidence>
<evidence type="ECO:0000256" key="3">
    <source>
        <dbReference type="ARBA" id="ARBA00023015"/>
    </source>
</evidence>
<dbReference type="Pfam" id="PF04844">
    <property type="entry name" value="Ovate"/>
    <property type="match status" value="1"/>
</dbReference>
<organism evidence="9 10">
    <name type="scientific">Flemingia macrophylla</name>
    <dbReference type="NCBI Taxonomy" id="520843"/>
    <lineage>
        <taxon>Eukaryota</taxon>
        <taxon>Viridiplantae</taxon>
        <taxon>Streptophyta</taxon>
        <taxon>Embryophyta</taxon>
        <taxon>Tracheophyta</taxon>
        <taxon>Spermatophyta</taxon>
        <taxon>Magnoliopsida</taxon>
        <taxon>eudicotyledons</taxon>
        <taxon>Gunneridae</taxon>
        <taxon>Pentapetalae</taxon>
        <taxon>rosids</taxon>
        <taxon>fabids</taxon>
        <taxon>Fabales</taxon>
        <taxon>Fabaceae</taxon>
        <taxon>Papilionoideae</taxon>
        <taxon>50 kb inversion clade</taxon>
        <taxon>NPAAA clade</taxon>
        <taxon>indigoferoid/millettioid clade</taxon>
        <taxon>Phaseoleae</taxon>
        <taxon>Flemingia</taxon>
    </lineage>
</organism>
<evidence type="ECO:0000256" key="7">
    <source>
        <dbReference type="SAM" id="MobiDB-lite"/>
    </source>
</evidence>
<reference evidence="9 10" key="1">
    <citation type="submission" date="2024-08" db="EMBL/GenBank/DDBJ databases">
        <title>Insights into the chromosomal genome structure of Flemingia macrophylla.</title>
        <authorList>
            <person name="Ding Y."/>
            <person name="Zhao Y."/>
            <person name="Bi W."/>
            <person name="Wu M."/>
            <person name="Zhao G."/>
            <person name="Gong Y."/>
            <person name="Li W."/>
            <person name="Zhang P."/>
        </authorList>
    </citation>
    <scope>NUCLEOTIDE SEQUENCE [LARGE SCALE GENOMIC DNA]</scope>
    <source>
        <strain evidence="9">DYQJB</strain>
        <tissue evidence="9">Leaf</tissue>
    </source>
</reference>
<proteinExistence type="predicted"/>